<dbReference type="InterPro" id="IPR006674">
    <property type="entry name" value="HD_domain"/>
</dbReference>
<dbReference type="Pfam" id="PF01966">
    <property type="entry name" value="HD"/>
    <property type="match status" value="1"/>
</dbReference>
<organism evidence="2 3">
    <name type="scientific">Desulforapulum autotrophicum (strain ATCC 43914 / DSM 3382 / VKM B-1955 / HRM2)</name>
    <name type="common">Desulfobacterium autotrophicum</name>
    <dbReference type="NCBI Taxonomy" id="177437"/>
    <lineage>
        <taxon>Bacteria</taxon>
        <taxon>Pseudomonadati</taxon>
        <taxon>Thermodesulfobacteriota</taxon>
        <taxon>Desulfobacteria</taxon>
        <taxon>Desulfobacterales</taxon>
        <taxon>Desulfobacteraceae</taxon>
        <taxon>Desulforapulum</taxon>
    </lineage>
</organism>
<dbReference type="HOGENOM" id="CLU_116766_0_0_7"/>
<dbReference type="Gene3D" id="1.10.3210.10">
    <property type="entry name" value="Hypothetical protein af1432"/>
    <property type="match status" value="1"/>
</dbReference>
<keyword evidence="3" id="KW-1185">Reference proteome</keyword>
<reference evidence="2 3" key="1">
    <citation type="journal article" date="2009" name="Environ. Microbiol.">
        <title>Genome sequence of Desulfobacterium autotrophicum HRM2, a marine sulfate reducer oxidizing organic carbon completely to carbon dioxide.</title>
        <authorList>
            <person name="Strittmatter A.W."/>
            <person name="Liesegang H."/>
            <person name="Rabus R."/>
            <person name="Decker I."/>
            <person name="Amann J."/>
            <person name="Andres S."/>
            <person name="Henne A."/>
            <person name="Fricke W.F."/>
            <person name="Martinez-Arias R."/>
            <person name="Bartels D."/>
            <person name="Goesmann A."/>
            <person name="Krause L."/>
            <person name="Puehler A."/>
            <person name="Klenk H.P."/>
            <person name="Richter M."/>
            <person name="Schuler M."/>
            <person name="Gloeckner F.O."/>
            <person name="Meyerdierks A."/>
            <person name="Gottschalk G."/>
            <person name="Amann R."/>
        </authorList>
    </citation>
    <scope>NUCLEOTIDE SEQUENCE [LARGE SCALE GENOMIC DNA]</scope>
    <source>
        <strain evidence="3">ATCC 43914 / DSM 3382 / HRM2</strain>
    </source>
</reference>
<dbReference type="STRING" id="177437.HRM2_24670"/>
<dbReference type="SMART" id="SM00471">
    <property type="entry name" value="HDc"/>
    <property type="match status" value="1"/>
</dbReference>
<sequence length="179" mass="20205">MNIPSPERCLELIETMEMLSHIIDHSLMVQRVAKTLTLCLKNNTPGLNQDLILAGAILHDITKTRSFTTGEKHAQTGGALLARLGYFEVGEIVRQHVNLDPSVDRTTATEAAIVNYADKRVLHDQVVPLEQRLGYIMERYGTSPNAVVRIKRMWEETLSLEQMLFQNLEITPDRLADLV</sequence>
<dbReference type="CDD" id="cd00077">
    <property type="entry name" value="HDc"/>
    <property type="match status" value="1"/>
</dbReference>
<dbReference type="InterPro" id="IPR006675">
    <property type="entry name" value="HDIG_dom"/>
</dbReference>
<dbReference type="KEGG" id="dat:HRM2_24670"/>
<accession>C0QFZ3</accession>
<dbReference type="SUPFAM" id="SSF109604">
    <property type="entry name" value="HD-domain/PDEase-like"/>
    <property type="match status" value="1"/>
</dbReference>
<dbReference type="AlphaFoldDB" id="C0QFZ3"/>
<feature type="domain" description="HD/PDEase" evidence="1">
    <location>
        <begin position="18"/>
        <end position="152"/>
    </location>
</feature>
<dbReference type="eggNOG" id="COG1418">
    <property type="taxonomic scope" value="Bacteria"/>
</dbReference>
<name>C0QFZ3_DESAH</name>
<evidence type="ECO:0000313" key="2">
    <source>
        <dbReference type="EMBL" id="ACN15561.1"/>
    </source>
</evidence>
<dbReference type="OrthoDB" id="5431498at2"/>
<dbReference type="InterPro" id="IPR003607">
    <property type="entry name" value="HD/PDEase_dom"/>
</dbReference>
<dbReference type="Proteomes" id="UP000000442">
    <property type="component" value="Chromosome"/>
</dbReference>
<dbReference type="EMBL" id="CP001087">
    <property type="protein sequence ID" value="ACN15561.1"/>
    <property type="molecule type" value="Genomic_DNA"/>
</dbReference>
<proteinExistence type="predicted"/>
<evidence type="ECO:0000313" key="3">
    <source>
        <dbReference type="Proteomes" id="UP000000442"/>
    </source>
</evidence>
<dbReference type="NCBIfam" id="TIGR00277">
    <property type="entry name" value="HDIG"/>
    <property type="match status" value="1"/>
</dbReference>
<protein>
    <submittedName>
        <fullName evidence="2">HDIG family protein</fullName>
    </submittedName>
</protein>
<dbReference type="RefSeq" id="WP_015904326.1">
    <property type="nucleotide sequence ID" value="NC_012108.1"/>
</dbReference>
<gene>
    <name evidence="2" type="ordered locus">HRM2_24670</name>
</gene>
<evidence type="ECO:0000259" key="1">
    <source>
        <dbReference type="SMART" id="SM00471"/>
    </source>
</evidence>